<dbReference type="AlphaFoldDB" id="A0A6J4R3U0"/>
<protein>
    <recommendedName>
        <fullName evidence="1">PAS domain-containing protein</fullName>
    </recommendedName>
</protein>
<accession>A0A6J4R3U0</accession>
<dbReference type="PROSITE" id="PS50112">
    <property type="entry name" value="PAS"/>
    <property type="match status" value="1"/>
</dbReference>
<feature type="non-terminal residue" evidence="2">
    <location>
        <position position="86"/>
    </location>
</feature>
<dbReference type="SUPFAM" id="SSF55785">
    <property type="entry name" value="PYP-like sensor domain (PAS domain)"/>
    <property type="match status" value="1"/>
</dbReference>
<dbReference type="InterPro" id="IPR035965">
    <property type="entry name" value="PAS-like_dom_sf"/>
</dbReference>
<evidence type="ECO:0000259" key="1">
    <source>
        <dbReference type="PROSITE" id="PS50112"/>
    </source>
</evidence>
<organism evidence="2">
    <name type="scientific">uncultured Solirubrobacteraceae bacterium</name>
    <dbReference type="NCBI Taxonomy" id="1162706"/>
    <lineage>
        <taxon>Bacteria</taxon>
        <taxon>Bacillati</taxon>
        <taxon>Actinomycetota</taxon>
        <taxon>Thermoleophilia</taxon>
        <taxon>Solirubrobacterales</taxon>
        <taxon>Solirubrobacteraceae</taxon>
        <taxon>environmental samples</taxon>
    </lineage>
</organism>
<feature type="domain" description="PAS" evidence="1">
    <location>
        <begin position="6"/>
        <end position="77"/>
    </location>
</feature>
<proteinExistence type="predicted"/>
<dbReference type="InterPro" id="IPR013656">
    <property type="entry name" value="PAS_4"/>
</dbReference>
<dbReference type="InterPro" id="IPR000014">
    <property type="entry name" value="PAS"/>
</dbReference>
<gene>
    <name evidence="2" type="ORF">AVDCRST_MAG65-4</name>
</gene>
<sequence length="86" mass="9347">MSLADAESFARALLRLVPEAAVFVFDTEMELRHADGAALRRAGFVPAALIGRQVPEILGADEWASVEPLYRRALDGETFDTDELAG</sequence>
<evidence type="ECO:0000313" key="2">
    <source>
        <dbReference type="EMBL" id="CAA9463341.1"/>
    </source>
</evidence>
<reference evidence="2" key="1">
    <citation type="submission" date="2020-02" db="EMBL/GenBank/DDBJ databases">
        <authorList>
            <person name="Meier V. D."/>
        </authorList>
    </citation>
    <scope>NUCLEOTIDE SEQUENCE</scope>
    <source>
        <strain evidence="2">AVDCRST_MAG65</strain>
    </source>
</reference>
<name>A0A6J4R3U0_9ACTN</name>
<dbReference type="Pfam" id="PF08448">
    <property type="entry name" value="PAS_4"/>
    <property type="match status" value="1"/>
</dbReference>
<dbReference type="Gene3D" id="3.30.450.20">
    <property type="entry name" value="PAS domain"/>
    <property type="match status" value="1"/>
</dbReference>
<dbReference type="EMBL" id="CADCVL010000001">
    <property type="protein sequence ID" value="CAA9463341.1"/>
    <property type="molecule type" value="Genomic_DNA"/>
</dbReference>